<dbReference type="SMART" id="SM00138">
    <property type="entry name" value="MeTrc"/>
    <property type="match status" value="1"/>
</dbReference>
<name>A0A6J7J4C6_9ZZZZ</name>
<protein>
    <submittedName>
        <fullName evidence="2">Unannotated protein</fullName>
    </submittedName>
</protein>
<dbReference type="GO" id="GO:0008757">
    <property type="term" value="F:S-adenosylmethionine-dependent methyltransferase activity"/>
    <property type="evidence" value="ECO:0007669"/>
    <property type="project" value="InterPro"/>
</dbReference>
<accession>A0A6J7J4C6</accession>
<gene>
    <name evidence="2" type="ORF">UFOPK3564_02767</name>
</gene>
<reference evidence="2" key="1">
    <citation type="submission" date="2020-05" db="EMBL/GenBank/DDBJ databases">
        <authorList>
            <person name="Chiriac C."/>
            <person name="Salcher M."/>
            <person name="Ghai R."/>
            <person name="Kavagutti S V."/>
        </authorList>
    </citation>
    <scope>NUCLEOTIDE SEQUENCE</scope>
</reference>
<evidence type="ECO:0000313" key="2">
    <source>
        <dbReference type="EMBL" id="CAB4937966.1"/>
    </source>
</evidence>
<dbReference type="InterPro" id="IPR000780">
    <property type="entry name" value="CheR_MeTrfase"/>
</dbReference>
<dbReference type="AlphaFoldDB" id="A0A6J7J4C6"/>
<dbReference type="EMBL" id="CAFBMK010000217">
    <property type="protein sequence ID" value="CAB4937966.1"/>
    <property type="molecule type" value="Genomic_DNA"/>
</dbReference>
<dbReference type="InterPro" id="IPR029063">
    <property type="entry name" value="SAM-dependent_MTases_sf"/>
</dbReference>
<proteinExistence type="predicted"/>
<evidence type="ECO:0000259" key="1">
    <source>
        <dbReference type="PROSITE" id="PS50123"/>
    </source>
</evidence>
<feature type="domain" description="CheR-type methyltransferase" evidence="1">
    <location>
        <begin position="30"/>
        <end position="251"/>
    </location>
</feature>
<sequence>MPVAEAGPRTGASSDLPDPAVVRALGAACGLDLEAFRPAHVTRTIDRAVERLGLRGPGALAPAVAADARLRARFRRAVAVSTSGMWRDPQQFDLLDRLIGADHADRRPPRVWSVGASDGSELCSLALLLEGLGRLDGAVLLGSDLLPENVALARERCRERCRERLTPAQLSTLRFEERDVVRSAPTGSWDVVLCRNVLIHLAPDAKRAMLDHVTGAVAPGGLLLLGRSERLPRDERRGLADAGQNAYRRCA</sequence>
<dbReference type="SUPFAM" id="SSF53335">
    <property type="entry name" value="S-adenosyl-L-methionine-dependent methyltransferases"/>
    <property type="match status" value="1"/>
</dbReference>
<dbReference type="InterPro" id="IPR022642">
    <property type="entry name" value="CheR_C"/>
</dbReference>
<dbReference type="InterPro" id="IPR050903">
    <property type="entry name" value="Bact_Chemotaxis_MeTrfase"/>
</dbReference>
<dbReference type="PANTHER" id="PTHR24422">
    <property type="entry name" value="CHEMOTAXIS PROTEIN METHYLTRANSFERASE"/>
    <property type="match status" value="1"/>
</dbReference>
<dbReference type="PROSITE" id="PS50123">
    <property type="entry name" value="CHER"/>
    <property type="match status" value="1"/>
</dbReference>
<organism evidence="2">
    <name type="scientific">freshwater metagenome</name>
    <dbReference type="NCBI Taxonomy" id="449393"/>
    <lineage>
        <taxon>unclassified sequences</taxon>
        <taxon>metagenomes</taxon>
        <taxon>ecological metagenomes</taxon>
    </lineage>
</organism>
<dbReference type="Gene3D" id="3.40.50.150">
    <property type="entry name" value="Vaccinia Virus protein VP39"/>
    <property type="match status" value="1"/>
</dbReference>
<dbReference type="Pfam" id="PF01739">
    <property type="entry name" value="CheR"/>
    <property type="match status" value="1"/>
</dbReference>